<keyword evidence="2" id="KW-1185">Reference proteome</keyword>
<feature type="non-terminal residue" evidence="1">
    <location>
        <position position="658"/>
    </location>
</feature>
<evidence type="ECO:0000313" key="1">
    <source>
        <dbReference type="EMBL" id="PWN52565.1"/>
    </source>
</evidence>
<accession>A0ACD0P395</accession>
<proteinExistence type="predicted"/>
<reference evidence="1 2" key="1">
    <citation type="journal article" date="2018" name="Mol. Biol. Evol.">
        <title>Broad Genomic Sampling Reveals a Smut Pathogenic Ancestry of the Fungal Clade Ustilaginomycotina.</title>
        <authorList>
            <person name="Kijpornyongpan T."/>
            <person name="Mondo S.J."/>
            <person name="Barry K."/>
            <person name="Sandor L."/>
            <person name="Lee J."/>
            <person name="Lipzen A."/>
            <person name="Pangilinan J."/>
            <person name="LaButti K."/>
            <person name="Hainaut M."/>
            <person name="Henrissat B."/>
            <person name="Grigoriev I.V."/>
            <person name="Spatafora J.W."/>
            <person name="Aime M.C."/>
        </authorList>
    </citation>
    <scope>NUCLEOTIDE SEQUENCE [LARGE SCALE GENOMIC DNA]</scope>
    <source>
        <strain evidence="1 2">SA 807</strain>
    </source>
</reference>
<protein>
    <submittedName>
        <fullName evidence="1">P-loop containing nucleoside triphosphate hydrolase protein</fullName>
    </submittedName>
</protein>
<dbReference type="Proteomes" id="UP000245626">
    <property type="component" value="Unassembled WGS sequence"/>
</dbReference>
<dbReference type="EMBL" id="KZ819769">
    <property type="protein sequence ID" value="PWN52565.1"/>
    <property type="molecule type" value="Genomic_DNA"/>
</dbReference>
<name>A0ACD0P395_9BASI</name>
<gene>
    <name evidence="1" type="ORF">IE53DRAFT_326418</name>
</gene>
<sequence length="658" mass="74301">MLRHSYFLVISTPRWNPRRFSTSSPPPPPPPPPLFRLDRAVLRNLDSPTKELSWTISDLAKEECWSIVSPSNGQGGRLRSELLSMMVGNTRPVRSETNERVGGGFHPSAHPFLQEVGKVAEEGEERGGRRISHVSFSNRRVTSSSSSAGGFVDYSARYGAIREEDKVTLWERLMETLGVEVGNVARIRLVPDPERYVQGREEEVGILKWSDEETKRKVIEKWSRAGQEIKRLAPLVNLGEELLHRPWIALSNGQARRAKILSSLITGAELVVLEEPFTGLDSTTRDSITELMARLHRERRPRVILVLREQDPLPGFVTHLLRIDERGRIVHKGEVGAGEGRERDPRSWVSEEGSERTFSGRGGRQVVLGNVEKGVGRGISDLCSPPLVEMRGVSIRYGSSQALEEVDFRILPGDRTILAGDNGSGKTTLLSLILGDHPMSYAIPPEKLRLFGRSRMDRENSTKRIKERVGHFSPELFNAFPRRSEGMGGLSVGEAIATGFESIFSRRSNYTDLQKRRVWGLIRHFRDLINTPPSPNPSTCSREEEEVRRISSSNFSQLGHGSQAVVLLLRSIVHSPELLVLDEPFQGMDARQVERCRHFLDSAGSEEDPYLVGMDEEERERDRERRRRMAIVLVSHYEAEWPTSFGRLLRLKQGRVDE</sequence>
<keyword evidence="1" id="KW-0378">Hydrolase</keyword>
<evidence type="ECO:0000313" key="2">
    <source>
        <dbReference type="Proteomes" id="UP000245626"/>
    </source>
</evidence>
<organism evidence="1 2">
    <name type="scientific">Violaceomyces palustris</name>
    <dbReference type="NCBI Taxonomy" id="1673888"/>
    <lineage>
        <taxon>Eukaryota</taxon>
        <taxon>Fungi</taxon>
        <taxon>Dikarya</taxon>
        <taxon>Basidiomycota</taxon>
        <taxon>Ustilaginomycotina</taxon>
        <taxon>Ustilaginomycetes</taxon>
        <taxon>Violaceomycetales</taxon>
        <taxon>Violaceomycetaceae</taxon>
        <taxon>Violaceomyces</taxon>
    </lineage>
</organism>